<keyword evidence="1" id="KW-0946">Virion</keyword>
<accession>A0A1I6DU22</accession>
<dbReference type="STRING" id="39060.SAMN05660706_11760"/>
<name>A0A1I6DU22_9FIRM</name>
<dbReference type="Proteomes" id="UP000199584">
    <property type="component" value="Unassembled WGS sequence"/>
</dbReference>
<sequence length="185" mass="20770">MNEAAEANKSIFGSPRETFREIITKAVCGKAQKSLKCIEFIDPPQGVVPNQILGCSVTELRLNEPEVKDASNNAITIVAGGIFEIHIWYAFNNEKETDVLRRTVKFAENLPFDNYDCQNTGSLDVKITVDKSPVVIDSAIIEDNRIKLDIEMDISAEVIGETKLFIQVHTPEYYSDCDDHDEDEE</sequence>
<organism evidence="1 2">
    <name type="scientific">Desulfoscipio geothermicus DSM 3669</name>
    <dbReference type="NCBI Taxonomy" id="1121426"/>
    <lineage>
        <taxon>Bacteria</taxon>
        <taxon>Bacillati</taxon>
        <taxon>Bacillota</taxon>
        <taxon>Clostridia</taxon>
        <taxon>Eubacteriales</taxon>
        <taxon>Desulfallaceae</taxon>
        <taxon>Desulfoscipio</taxon>
    </lineage>
</organism>
<evidence type="ECO:0000313" key="2">
    <source>
        <dbReference type="Proteomes" id="UP000199584"/>
    </source>
</evidence>
<dbReference type="InterPro" id="IPR018901">
    <property type="entry name" value="Spore_coat_CotE"/>
</dbReference>
<dbReference type="RefSeq" id="WP_165608283.1">
    <property type="nucleotide sequence ID" value="NZ_FOYM01000017.1"/>
</dbReference>
<proteinExistence type="predicted"/>
<gene>
    <name evidence="1" type="ORF">SAMN05660706_11760</name>
</gene>
<evidence type="ECO:0000313" key="1">
    <source>
        <dbReference type="EMBL" id="SFR08808.1"/>
    </source>
</evidence>
<dbReference type="Pfam" id="PF10628">
    <property type="entry name" value="CotE"/>
    <property type="match status" value="1"/>
</dbReference>
<keyword evidence="2" id="KW-1185">Reference proteome</keyword>
<protein>
    <submittedName>
        <fullName evidence="1">Spore coat protein E</fullName>
    </submittedName>
</protein>
<reference evidence="2" key="1">
    <citation type="submission" date="2016-10" db="EMBL/GenBank/DDBJ databases">
        <authorList>
            <person name="Varghese N."/>
            <person name="Submissions S."/>
        </authorList>
    </citation>
    <scope>NUCLEOTIDE SEQUENCE [LARGE SCALE GENOMIC DNA]</scope>
    <source>
        <strain evidence="2">DSM 3669</strain>
    </source>
</reference>
<keyword evidence="1" id="KW-0167">Capsid protein</keyword>
<dbReference type="AlphaFoldDB" id="A0A1I6DU22"/>
<dbReference type="EMBL" id="FOYM01000017">
    <property type="protein sequence ID" value="SFR08808.1"/>
    <property type="molecule type" value="Genomic_DNA"/>
</dbReference>